<sequence>MASKRRNMFQKNKTQETTENGGCNLPPFCDSFSGDVVSSGVLDGTLPPGTLRFAEYYKLRIDMGSLTGFDCSPLLCLYRLGDDTRHEIRPHHPSESTLPPIKEVTEKDVCLVAAGPPLQAAAAAAAAAALVEKRKAQDDPDINKELKKGLRLGESDVGLGHLGPA</sequence>
<feature type="compositionally biased region" description="Polar residues" evidence="1">
    <location>
        <begin position="9"/>
        <end position="20"/>
    </location>
</feature>
<gene>
    <name evidence="2" type="ORF">AAG570_001955</name>
</gene>
<evidence type="ECO:0000313" key="2">
    <source>
        <dbReference type="EMBL" id="KAL1124185.1"/>
    </source>
</evidence>
<dbReference type="Proteomes" id="UP001558652">
    <property type="component" value="Unassembled WGS sequence"/>
</dbReference>
<dbReference type="AlphaFoldDB" id="A0ABD0YA07"/>
<accession>A0ABD0YA07</accession>
<organism evidence="2 3">
    <name type="scientific">Ranatra chinensis</name>
    <dbReference type="NCBI Taxonomy" id="642074"/>
    <lineage>
        <taxon>Eukaryota</taxon>
        <taxon>Metazoa</taxon>
        <taxon>Ecdysozoa</taxon>
        <taxon>Arthropoda</taxon>
        <taxon>Hexapoda</taxon>
        <taxon>Insecta</taxon>
        <taxon>Pterygota</taxon>
        <taxon>Neoptera</taxon>
        <taxon>Paraneoptera</taxon>
        <taxon>Hemiptera</taxon>
        <taxon>Heteroptera</taxon>
        <taxon>Panheteroptera</taxon>
        <taxon>Nepomorpha</taxon>
        <taxon>Nepidae</taxon>
        <taxon>Ranatrinae</taxon>
        <taxon>Ranatra</taxon>
    </lineage>
</organism>
<name>A0ABD0YA07_9HEMI</name>
<evidence type="ECO:0000313" key="3">
    <source>
        <dbReference type="Proteomes" id="UP001558652"/>
    </source>
</evidence>
<evidence type="ECO:0000256" key="1">
    <source>
        <dbReference type="SAM" id="MobiDB-lite"/>
    </source>
</evidence>
<reference evidence="2 3" key="1">
    <citation type="submission" date="2024-07" db="EMBL/GenBank/DDBJ databases">
        <title>Chromosome-level genome assembly of the water stick insect Ranatra chinensis (Heteroptera: Nepidae).</title>
        <authorList>
            <person name="Liu X."/>
        </authorList>
    </citation>
    <scope>NUCLEOTIDE SEQUENCE [LARGE SCALE GENOMIC DNA]</scope>
    <source>
        <strain evidence="2">Cailab_2021Rc</strain>
        <tissue evidence="2">Muscle</tissue>
    </source>
</reference>
<dbReference type="EMBL" id="JBFDAA010000011">
    <property type="protein sequence ID" value="KAL1124185.1"/>
    <property type="molecule type" value="Genomic_DNA"/>
</dbReference>
<proteinExistence type="predicted"/>
<keyword evidence="3" id="KW-1185">Reference proteome</keyword>
<comment type="caution">
    <text evidence="2">The sequence shown here is derived from an EMBL/GenBank/DDBJ whole genome shotgun (WGS) entry which is preliminary data.</text>
</comment>
<feature type="region of interest" description="Disordered" evidence="1">
    <location>
        <begin position="1"/>
        <end position="20"/>
    </location>
</feature>
<protein>
    <submittedName>
        <fullName evidence="2">Uncharacterized protein</fullName>
    </submittedName>
</protein>